<evidence type="ECO:0000256" key="1">
    <source>
        <dbReference type="SAM" id="Phobius"/>
    </source>
</evidence>
<evidence type="ECO:0000313" key="2">
    <source>
        <dbReference type="EnsemblPlants" id="OPUNC05G02620.1"/>
    </source>
</evidence>
<dbReference type="PANTHER" id="PTHR33115:SF46">
    <property type="entry name" value="OS05G0141200 PROTEIN"/>
    <property type="match status" value="1"/>
</dbReference>
<dbReference type="PANTHER" id="PTHR33115">
    <property type="entry name" value="ARM REPEAT SUPERFAMILY PROTEIN"/>
    <property type="match status" value="1"/>
</dbReference>
<protein>
    <submittedName>
        <fullName evidence="2">Uncharacterized protein</fullName>
    </submittedName>
</protein>
<accession>A0A0E0KYB0</accession>
<dbReference type="HOGENOM" id="CLU_161660_3_0_1"/>
<name>A0A0E0KYB0_ORYPU</name>
<proteinExistence type="predicted"/>
<keyword evidence="1" id="KW-0812">Transmembrane</keyword>
<dbReference type="AlphaFoldDB" id="A0A0E0KYB0"/>
<dbReference type="EnsemblPlants" id="OPUNC05G02620.1">
    <property type="protein sequence ID" value="OPUNC05G02620.1"/>
    <property type="gene ID" value="OPUNC05G02620"/>
</dbReference>
<keyword evidence="3" id="KW-1185">Reference proteome</keyword>
<sequence length="109" mass="12193">MDSSAADGETEESKVNTTLPEDSLNIVLLCTAFFYKAMNTIGTLATIWATVVLLGGFSTLIKKQDFWYVTVIAFVQSIGYTEDVPSPYEHKEKIEQIYMEVSGNINWRG</sequence>
<keyword evidence="1" id="KW-0472">Membrane</keyword>
<feature type="transmembrane region" description="Helical" evidence="1">
    <location>
        <begin position="41"/>
        <end position="61"/>
    </location>
</feature>
<organism evidence="2">
    <name type="scientific">Oryza punctata</name>
    <name type="common">Red rice</name>
    <dbReference type="NCBI Taxonomy" id="4537"/>
    <lineage>
        <taxon>Eukaryota</taxon>
        <taxon>Viridiplantae</taxon>
        <taxon>Streptophyta</taxon>
        <taxon>Embryophyta</taxon>
        <taxon>Tracheophyta</taxon>
        <taxon>Spermatophyta</taxon>
        <taxon>Magnoliopsida</taxon>
        <taxon>Liliopsida</taxon>
        <taxon>Poales</taxon>
        <taxon>Poaceae</taxon>
        <taxon>BOP clade</taxon>
        <taxon>Oryzoideae</taxon>
        <taxon>Oryzeae</taxon>
        <taxon>Oryzinae</taxon>
        <taxon>Oryza</taxon>
    </lineage>
</organism>
<dbReference type="OMA" id="YVTAIAF"/>
<reference evidence="2" key="2">
    <citation type="submission" date="2018-05" db="EMBL/GenBank/DDBJ databases">
        <title>OpunRS2 (Oryza punctata Reference Sequence Version 2).</title>
        <authorList>
            <person name="Zhang J."/>
            <person name="Kudrna D."/>
            <person name="Lee S."/>
            <person name="Talag J."/>
            <person name="Welchert J."/>
            <person name="Wing R.A."/>
        </authorList>
    </citation>
    <scope>NUCLEOTIDE SEQUENCE [LARGE SCALE GENOMIC DNA]</scope>
</reference>
<reference evidence="2" key="1">
    <citation type="submission" date="2015-04" db="UniProtKB">
        <authorList>
            <consortium name="EnsemblPlants"/>
        </authorList>
    </citation>
    <scope>IDENTIFICATION</scope>
</reference>
<dbReference type="Proteomes" id="UP000026962">
    <property type="component" value="Chromosome 5"/>
</dbReference>
<dbReference type="STRING" id="4537.A0A0E0KYB0"/>
<dbReference type="Gramene" id="OPUNC05G02620.1">
    <property type="protein sequence ID" value="OPUNC05G02620.1"/>
    <property type="gene ID" value="OPUNC05G02620"/>
</dbReference>
<evidence type="ECO:0000313" key="3">
    <source>
        <dbReference type="Proteomes" id="UP000026962"/>
    </source>
</evidence>
<keyword evidence="1" id="KW-1133">Transmembrane helix</keyword>